<dbReference type="Gene3D" id="3.80.10.10">
    <property type="entry name" value="Ribonuclease Inhibitor"/>
    <property type="match status" value="1"/>
</dbReference>
<dbReference type="InterPro" id="IPR027417">
    <property type="entry name" value="P-loop_NTPase"/>
</dbReference>
<evidence type="ECO:0000313" key="8">
    <source>
        <dbReference type="RefSeq" id="XP_060028348.1"/>
    </source>
</evidence>
<organism evidence="7 9">
    <name type="scientific">Erinaceus europaeus</name>
    <name type="common">Western European hedgehog</name>
    <dbReference type="NCBI Taxonomy" id="9365"/>
    <lineage>
        <taxon>Eukaryota</taxon>
        <taxon>Metazoa</taxon>
        <taxon>Chordata</taxon>
        <taxon>Craniata</taxon>
        <taxon>Vertebrata</taxon>
        <taxon>Euteleostomi</taxon>
        <taxon>Mammalia</taxon>
        <taxon>Eutheria</taxon>
        <taxon>Laurasiatheria</taxon>
        <taxon>Eulipotyphla</taxon>
        <taxon>Erinaceidae</taxon>
        <taxon>Erinaceinae</taxon>
        <taxon>Erinaceus</taxon>
    </lineage>
</organism>
<dbReference type="InterPro" id="IPR001611">
    <property type="entry name" value="Leu-rich_rpt"/>
</dbReference>
<protein>
    <submittedName>
        <fullName evidence="8 9">MHC class II transactivator isoform X1</fullName>
    </submittedName>
</protein>
<dbReference type="Gene3D" id="3.40.50.300">
    <property type="entry name" value="P-loop containing nucleotide triphosphate hydrolases"/>
    <property type="match status" value="1"/>
</dbReference>
<proteinExistence type="predicted"/>
<feature type="compositionally biased region" description="Polar residues" evidence="5">
    <location>
        <begin position="403"/>
        <end position="414"/>
    </location>
</feature>
<evidence type="ECO:0000256" key="4">
    <source>
        <dbReference type="ARBA" id="ARBA00022840"/>
    </source>
</evidence>
<sequence>MSSHTDLDSSSYWLAGKDGTGTSRFPFLKSPLEAGRAGSQALVPRPQGPQSMATSHFQAVLSRVRVLLSSPGPGRVRALLDHLLEEQLLSREYHRALLHEPDGEALARKIALTLLDRADPDLVLLGWLWTELQAPVLEWEPDDEPCPGSAQCSIMEPAPLERGYLGLLTGSADLWPLSCLCDPLELALEDDLCSESDLDTINCEQLSSLLCDMEHDEENPEAYANIAGLDQYVFEDLQLEGPSRDSLRLEEIIRESMEAPEDSGWRSQKRSFPEEPPEDPKHRKLAEAPAVPVVTGTFLMGPVTDAWTQPCPSPPGMLSPEPTASQTTLGAAMPADVPAPSAVLGCLSLPSGPVQSLGALPQGLWLISAGPDTSSIVICQGETPQAGPMPPAGSPAVHGLLTSPRSPDRQGSTSPFAPSAADLPALPEPALTSRADTAEDATSPTQDPRAPEGSSKLPKWPESVERFCQALKAQYQAEPEGPEATQLEVPLLKARLERVSSKSQERELATSAWAERQLAPGGLAEVLAADWHPRVLGVLGGPGQGKSHCLRALSRAWALGRLPHFDFVFRLPCRHLDPQGGPHDLRDLLGLASQGPLDAEVFRHVARRPQRVLLLLDGLEELEGPEGPPHASGPSPSEVRAPTGLLVGLLQRRLLPGCSLLLTARPRARLVPCLSKTDGLWELAGFSTEQATAFVERYFQGAGRPEDGERAGALLRAQPFLLAHCHRPAVCQALCQLLRAHREPGREAELPGTLTALYVGLLGPAVQDAPAGALVELARLAWELGRGHRGSLREDRLSADSRVWALAAGLLQPAEGPPETGAQLAFPGLLLQCFLAATWLALSTEVRDKELPQYLALTPRKKRPYDNWLEAVPRFLAGLTFQPPARGLGALAGQVPASLRVRKQRVLSRYLRRLQPGSLQPRRLVELLHCAHEAGDTGLWQHVVRGLPARLSFLGTRLLPADVHLLGRALETAERDFSLDLRNTSVGPPGLADLVGLSCVTQFRASVRDMLGLWESLQQRGEARLLRAAEEKFTIEPFQAQSPKDVEDLGHLVQRARTARELPAVRDLRKLEFALGPACGPTAFPGLVQLLEAFSSLQHLDLDSLSENKVGDKGVALLAATFPRLKALQTLNLSQNSISDTGACKLAAALPSLAASLVRLSLYNNYICDEGAQRLALVLPDMTALRVLDVQYNKFTAAGAQQLAAGLKKSPHLETLAMWTPTIPFGVQEHLQQLDSRISLR</sequence>
<keyword evidence="1" id="KW-0433">Leucine-rich repeat</keyword>
<keyword evidence="4" id="KW-0067">ATP-binding</keyword>
<dbReference type="GeneID" id="103121845"/>
<keyword evidence="7" id="KW-1185">Reference proteome</keyword>
<evidence type="ECO:0000256" key="2">
    <source>
        <dbReference type="ARBA" id="ARBA00022737"/>
    </source>
</evidence>
<dbReference type="InterPro" id="IPR008095">
    <property type="entry name" value="MHC_II_transact"/>
</dbReference>
<dbReference type="PRINTS" id="PR01719">
    <property type="entry name" value="MHCIIACTVATR"/>
</dbReference>
<accession>A0ABM3VVJ2</accession>
<reference evidence="8 9" key="1">
    <citation type="submission" date="2025-05" db="UniProtKB">
        <authorList>
            <consortium name="RefSeq"/>
        </authorList>
    </citation>
    <scope>IDENTIFICATION</scope>
</reference>
<evidence type="ECO:0000313" key="7">
    <source>
        <dbReference type="Proteomes" id="UP001652624"/>
    </source>
</evidence>
<dbReference type="InterPro" id="IPR032675">
    <property type="entry name" value="LRR_dom_sf"/>
</dbReference>
<dbReference type="Pfam" id="PF05729">
    <property type="entry name" value="NACHT"/>
    <property type="match status" value="1"/>
</dbReference>
<name>A0ABM3VVJ2_ERIEU</name>
<dbReference type="PROSITE" id="PS50837">
    <property type="entry name" value="NACHT"/>
    <property type="match status" value="1"/>
</dbReference>
<keyword evidence="3" id="KW-0547">Nucleotide-binding</keyword>
<evidence type="ECO:0000313" key="9">
    <source>
        <dbReference type="RefSeq" id="XP_060028349.1"/>
    </source>
</evidence>
<evidence type="ECO:0000259" key="6">
    <source>
        <dbReference type="PROSITE" id="PS50837"/>
    </source>
</evidence>
<dbReference type="InterPro" id="IPR007111">
    <property type="entry name" value="NACHT_NTPase"/>
</dbReference>
<feature type="domain" description="NACHT" evidence="6">
    <location>
        <begin position="534"/>
        <end position="670"/>
    </location>
</feature>
<dbReference type="RefSeq" id="XP_060028350.1">
    <property type="nucleotide sequence ID" value="XM_060172367.1"/>
</dbReference>
<dbReference type="RefSeq" id="XP_060028348.1">
    <property type="nucleotide sequence ID" value="XM_060172365.1"/>
</dbReference>
<evidence type="ECO:0000256" key="5">
    <source>
        <dbReference type="SAM" id="MobiDB-lite"/>
    </source>
</evidence>
<keyword evidence="2" id="KW-0677">Repeat</keyword>
<dbReference type="SUPFAM" id="SSF52047">
    <property type="entry name" value="RNI-like"/>
    <property type="match status" value="1"/>
</dbReference>
<evidence type="ECO:0000313" key="10">
    <source>
        <dbReference type="RefSeq" id="XP_060028350.1"/>
    </source>
</evidence>
<dbReference type="CDD" id="cd00116">
    <property type="entry name" value="LRR_RI"/>
    <property type="match status" value="1"/>
</dbReference>
<dbReference type="RefSeq" id="XP_060028349.1">
    <property type="nucleotide sequence ID" value="XM_060172366.1"/>
</dbReference>
<dbReference type="Proteomes" id="UP001652624">
    <property type="component" value="Chromosome 15"/>
</dbReference>
<gene>
    <name evidence="8 9 10" type="primary">CIITA</name>
</gene>
<dbReference type="PANTHER" id="PTHR47189">
    <property type="entry name" value="MHC CLASS II TRANSACTIVATOR"/>
    <property type="match status" value="1"/>
</dbReference>
<evidence type="ECO:0000256" key="1">
    <source>
        <dbReference type="ARBA" id="ARBA00022614"/>
    </source>
</evidence>
<dbReference type="SUPFAM" id="SSF52540">
    <property type="entry name" value="P-loop containing nucleoside triphosphate hydrolases"/>
    <property type="match status" value="1"/>
</dbReference>
<feature type="region of interest" description="Disordered" evidence="5">
    <location>
        <begin position="378"/>
        <end position="460"/>
    </location>
</feature>
<dbReference type="PANTHER" id="PTHR47189:SF1">
    <property type="entry name" value="MHC CLASS II TRANSACTIVATOR"/>
    <property type="match status" value="1"/>
</dbReference>
<feature type="region of interest" description="Disordered" evidence="5">
    <location>
        <begin position="255"/>
        <end position="284"/>
    </location>
</feature>
<dbReference type="SMART" id="SM00368">
    <property type="entry name" value="LRR_RI"/>
    <property type="match status" value="4"/>
</dbReference>
<feature type="compositionally biased region" description="Low complexity" evidence="5">
    <location>
        <begin position="415"/>
        <end position="431"/>
    </location>
</feature>
<dbReference type="Pfam" id="PF13516">
    <property type="entry name" value="LRR_6"/>
    <property type="match status" value="2"/>
</dbReference>
<evidence type="ECO:0000256" key="3">
    <source>
        <dbReference type="ARBA" id="ARBA00022741"/>
    </source>
</evidence>